<dbReference type="WBParaSite" id="PSAMB.scaffold7719size7218.g30449.t1">
    <property type="protein sequence ID" value="PSAMB.scaffold7719size7218.g30449.t1"/>
    <property type="gene ID" value="PSAMB.scaffold7719size7218.g30449"/>
</dbReference>
<feature type="domain" description="G-protein coupled receptors family 1 profile" evidence="8">
    <location>
        <begin position="40"/>
        <end position="325"/>
    </location>
</feature>
<feature type="transmembrane region" description="Helical" evidence="7">
    <location>
        <begin position="25"/>
        <end position="49"/>
    </location>
</feature>
<evidence type="ECO:0000313" key="10">
    <source>
        <dbReference type="WBParaSite" id="PSAMB.scaffold7719size7218.g30449.t1"/>
    </source>
</evidence>
<proteinExistence type="predicted"/>
<evidence type="ECO:0000313" key="9">
    <source>
        <dbReference type="Proteomes" id="UP000887566"/>
    </source>
</evidence>
<feature type="transmembrane region" description="Helical" evidence="7">
    <location>
        <begin position="306"/>
        <end position="325"/>
    </location>
</feature>
<keyword evidence="9" id="KW-1185">Reference proteome</keyword>
<protein>
    <submittedName>
        <fullName evidence="10">G-protein coupled receptors family 1 profile domain-containing protein</fullName>
    </submittedName>
</protein>
<dbReference type="GO" id="GO:0004930">
    <property type="term" value="F:G protein-coupled receptor activity"/>
    <property type="evidence" value="ECO:0007669"/>
    <property type="project" value="InterPro"/>
</dbReference>
<dbReference type="PANTHER" id="PTHR24241:SF59">
    <property type="entry name" value="ADIPOKINETIC HORMONE RECEPTOR, ISOFORM C"/>
    <property type="match status" value="1"/>
</dbReference>
<evidence type="ECO:0000256" key="5">
    <source>
        <dbReference type="ARBA" id="ARBA00023136"/>
    </source>
</evidence>
<dbReference type="Gene3D" id="1.20.1070.10">
    <property type="entry name" value="Rhodopsin 7-helix transmembrane proteins"/>
    <property type="match status" value="1"/>
</dbReference>
<keyword evidence="4 7" id="KW-1133">Transmembrane helix</keyword>
<evidence type="ECO:0000256" key="3">
    <source>
        <dbReference type="ARBA" id="ARBA00022692"/>
    </source>
</evidence>
<evidence type="ECO:0000256" key="6">
    <source>
        <dbReference type="ARBA" id="ARBA00023170"/>
    </source>
</evidence>
<feature type="transmembrane region" description="Helical" evidence="7">
    <location>
        <begin position="61"/>
        <end position="86"/>
    </location>
</feature>
<comment type="subcellular location">
    <subcellularLocation>
        <location evidence="1">Cell membrane</location>
        <topology evidence="1">Multi-pass membrane protein</topology>
    </subcellularLocation>
</comment>
<dbReference type="Proteomes" id="UP000887566">
    <property type="component" value="Unplaced"/>
</dbReference>
<feature type="transmembrane region" description="Helical" evidence="7">
    <location>
        <begin position="106"/>
        <end position="124"/>
    </location>
</feature>
<keyword evidence="6" id="KW-0675">Receptor</keyword>
<evidence type="ECO:0000256" key="7">
    <source>
        <dbReference type="SAM" id="Phobius"/>
    </source>
</evidence>
<dbReference type="Pfam" id="PF00001">
    <property type="entry name" value="7tm_1"/>
    <property type="match status" value="1"/>
</dbReference>
<dbReference type="GO" id="GO:0042277">
    <property type="term" value="F:peptide binding"/>
    <property type="evidence" value="ECO:0007669"/>
    <property type="project" value="TreeGrafter"/>
</dbReference>
<evidence type="ECO:0000256" key="2">
    <source>
        <dbReference type="ARBA" id="ARBA00022475"/>
    </source>
</evidence>
<feature type="transmembrane region" description="Helical" evidence="7">
    <location>
        <begin position="145"/>
        <end position="163"/>
    </location>
</feature>
<keyword evidence="5 7" id="KW-0472">Membrane</keyword>
<keyword evidence="2" id="KW-1003">Cell membrane</keyword>
<feature type="transmembrane region" description="Helical" evidence="7">
    <location>
        <begin position="200"/>
        <end position="221"/>
    </location>
</feature>
<reference evidence="10" key="1">
    <citation type="submission" date="2022-11" db="UniProtKB">
        <authorList>
            <consortium name="WormBaseParasite"/>
        </authorList>
    </citation>
    <scope>IDENTIFICATION</scope>
</reference>
<sequence>MDMAVNASDVAFNASGLTPLTTDYIQMYCNAAMVLVGVPLNVITSYYLVRQYQSSTSRIHLLYLNLNLSDLMVLFFYSLTKFFWLFTYKWLAGDAVCRIMKFLESFSFAFSSNVIVTIAIDRLYSLYKPISAESHGRAIKMLGSAWTLAALTSIPQLFVWQTYVPRDYPTFTQCVSQWIAKEDEYNQTSSDGISWRVYSAYHLLIIFWIPLIILVICYGFILKAVIAVARTAKNDAEIRRQSDPHILEREALYLSNGHERLRKAKVKAWKMTLVLVTLYMTCWFPYNTLSWWKIIHPDSYKNTENHLYFLHSLIVLNSVLNPLVYGRINIPCRLVLARPVKKTKKKSRPGRKRC</sequence>
<evidence type="ECO:0000259" key="8">
    <source>
        <dbReference type="PROSITE" id="PS50262"/>
    </source>
</evidence>
<dbReference type="GO" id="GO:0005886">
    <property type="term" value="C:plasma membrane"/>
    <property type="evidence" value="ECO:0007669"/>
    <property type="project" value="UniProtKB-SubCell"/>
</dbReference>
<accession>A0A914XEJ2</accession>
<dbReference type="PROSITE" id="PS50262">
    <property type="entry name" value="G_PROTEIN_RECEP_F1_2"/>
    <property type="match status" value="1"/>
</dbReference>
<name>A0A914XEJ2_9BILA</name>
<dbReference type="SUPFAM" id="SSF81321">
    <property type="entry name" value="Family A G protein-coupled receptor-like"/>
    <property type="match status" value="1"/>
</dbReference>
<dbReference type="InterPro" id="IPR000276">
    <property type="entry name" value="GPCR_Rhodpsn"/>
</dbReference>
<evidence type="ECO:0000256" key="1">
    <source>
        <dbReference type="ARBA" id="ARBA00004651"/>
    </source>
</evidence>
<keyword evidence="3 7" id="KW-0812">Transmembrane</keyword>
<dbReference type="InterPro" id="IPR017452">
    <property type="entry name" value="GPCR_Rhodpsn_7TM"/>
</dbReference>
<feature type="transmembrane region" description="Helical" evidence="7">
    <location>
        <begin position="268"/>
        <end position="286"/>
    </location>
</feature>
<organism evidence="9 10">
    <name type="scientific">Plectus sambesii</name>
    <dbReference type="NCBI Taxonomy" id="2011161"/>
    <lineage>
        <taxon>Eukaryota</taxon>
        <taxon>Metazoa</taxon>
        <taxon>Ecdysozoa</taxon>
        <taxon>Nematoda</taxon>
        <taxon>Chromadorea</taxon>
        <taxon>Plectida</taxon>
        <taxon>Plectina</taxon>
        <taxon>Plectoidea</taxon>
        <taxon>Plectidae</taxon>
        <taxon>Plectus</taxon>
    </lineage>
</organism>
<evidence type="ECO:0000256" key="4">
    <source>
        <dbReference type="ARBA" id="ARBA00022989"/>
    </source>
</evidence>
<dbReference type="PRINTS" id="PR00237">
    <property type="entry name" value="GPCRRHODOPSN"/>
</dbReference>
<dbReference type="AlphaFoldDB" id="A0A914XEJ2"/>
<dbReference type="PANTHER" id="PTHR24241">
    <property type="entry name" value="NEUROPEPTIDE RECEPTOR-RELATED G-PROTEIN COUPLED RECEPTOR"/>
    <property type="match status" value="1"/>
</dbReference>
<dbReference type="GO" id="GO:0032870">
    <property type="term" value="P:cellular response to hormone stimulus"/>
    <property type="evidence" value="ECO:0007669"/>
    <property type="project" value="TreeGrafter"/>
</dbReference>